<gene>
    <name evidence="1" type="ORF">HLI17_30490</name>
</gene>
<dbReference type="AlphaFoldDB" id="A0A7Y2W8S4"/>
<dbReference type="EMBL" id="JABEQY010000041">
    <property type="protein sequence ID" value="NNH67533.1"/>
    <property type="molecule type" value="Genomic_DNA"/>
</dbReference>
<protein>
    <submittedName>
        <fullName evidence="1">Uncharacterized protein</fullName>
    </submittedName>
</protein>
<comment type="caution">
    <text evidence="1">The sequence shown here is derived from an EMBL/GenBank/DDBJ whole genome shotgun (WGS) entry which is preliminary data.</text>
</comment>
<reference evidence="1 2" key="1">
    <citation type="submission" date="2020-04" db="EMBL/GenBank/DDBJ databases">
        <title>Rhizobium bacterial biofertilizers improve the content of phenolic compounds of Lactuca sativa L. under non-saline and saline-stress conditions.</title>
        <authorList>
            <person name="Ayuso-Calles M."/>
            <person name="Garcia-Estevez I."/>
            <person name="Jimenez-Gomez A."/>
            <person name="Flores-Felix J.D."/>
            <person name="Escribano-Bailon M."/>
            <person name="Rivas R."/>
        </authorList>
    </citation>
    <scope>NUCLEOTIDE SEQUENCE [LARGE SCALE GENOMIC DNA]</scope>
    <source>
        <strain evidence="1 2">GPTR02</strain>
    </source>
</reference>
<evidence type="ECO:0000313" key="1">
    <source>
        <dbReference type="EMBL" id="NNH67533.1"/>
    </source>
</evidence>
<proteinExistence type="predicted"/>
<sequence length="78" mass="8716">MRQRRKGAAHVKNTHGLDPLNVSLRSLSDEEGLGALLSLEMIGYEVIWNAWRKPASAYVWSGPNEHWLSDGNKDLSGK</sequence>
<evidence type="ECO:0000313" key="2">
    <source>
        <dbReference type="Proteomes" id="UP000530654"/>
    </source>
</evidence>
<dbReference type="RefSeq" id="WP_312857993.1">
    <property type="nucleotide sequence ID" value="NZ_JABEQY010000041.1"/>
</dbReference>
<accession>A0A7Y2W8S4</accession>
<organism evidence="1 2">
    <name type="scientific">Rhizobium laguerreae</name>
    <dbReference type="NCBI Taxonomy" id="1076926"/>
    <lineage>
        <taxon>Bacteria</taxon>
        <taxon>Pseudomonadati</taxon>
        <taxon>Pseudomonadota</taxon>
        <taxon>Alphaproteobacteria</taxon>
        <taxon>Hyphomicrobiales</taxon>
        <taxon>Rhizobiaceae</taxon>
        <taxon>Rhizobium/Agrobacterium group</taxon>
        <taxon>Rhizobium</taxon>
    </lineage>
</organism>
<name>A0A7Y2W8S4_9HYPH</name>
<dbReference type="Proteomes" id="UP000530654">
    <property type="component" value="Unassembled WGS sequence"/>
</dbReference>